<dbReference type="PRINTS" id="PR00038">
    <property type="entry name" value="HTHLUXR"/>
</dbReference>
<dbReference type="GO" id="GO:0006355">
    <property type="term" value="P:regulation of DNA-templated transcription"/>
    <property type="evidence" value="ECO:0007669"/>
    <property type="project" value="InterPro"/>
</dbReference>
<dbReference type="SUPFAM" id="SSF52540">
    <property type="entry name" value="P-loop containing nucleoside triphosphate hydrolases"/>
    <property type="match status" value="1"/>
</dbReference>
<dbReference type="SMART" id="SM00421">
    <property type="entry name" value="HTH_LUXR"/>
    <property type="match status" value="1"/>
</dbReference>
<dbReference type="InterPro" id="IPR000792">
    <property type="entry name" value="Tscrpt_reg_LuxR_C"/>
</dbReference>
<keyword evidence="1" id="KW-0805">Transcription regulation</keyword>
<dbReference type="PROSITE" id="PS00622">
    <property type="entry name" value="HTH_LUXR_1"/>
    <property type="match status" value="1"/>
</dbReference>
<name>A0A840Q8W0_9PSEU</name>
<dbReference type="PROSITE" id="PS50043">
    <property type="entry name" value="HTH_LUXR_2"/>
    <property type="match status" value="1"/>
</dbReference>
<gene>
    <name evidence="6" type="ORF">BJ970_006571</name>
</gene>
<evidence type="ECO:0000313" key="7">
    <source>
        <dbReference type="Proteomes" id="UP000584374"/>
    </source>
</evidence>
<dbReference type="Gene3D" id="3.40.50.300">
    <property type="entry name" value="P-loop containing nucleotide triphosphate hydrolases"/>
    <property type="match status" value="1"/>
</dbReference>
<protein>
    <submittedName>
        <fullName evidence="6">DNA-binding CsgD family transcriptional regulator</fullName>
    </submittedName>
</protein>
<dbReference type="EMBL" id="JACHIW010000002">
    <property type="protein sequence ID" value="MBB5158972.1"/>
    <property type="molecule type" value="Genomic_DNA"/>
</dbReference>
<dbReference type="InterPro" id="IPR016032">
    <property type="entry name" value="Sig_transdc_resp-reg_C-effctor"/>
</dbReference>
<dbReference type="Proteomes" id="UP000584374">
    <property type="component" value="Unassembled WGS sequence"/>
</dbReference>
<dbReference type="GO" id="GO:0003677">
    <property type="term" value="F:DNA binding"/>
    <property type="evidence" value="ECO:0007669"/>
    <property type="project" value="UniProtKB-KW"/>
</dbReference>
<organism evidence="6 7">
    <name type="scientific">Saccharopolyspora phatthalungensis</name>
    <dbReference type="NCBI Taxonomy" id="664693"/>
    <lineage>
        <taxon>Bacteria</taxon>
        <taxon>Bacillati</taxon>
        <taxon>Actinomycetota</taxon>
        <taxon>Actinomycetes</taxon>
        <taxon>Pseudonocardiales</taxon>
        <taxon>Pseudonocardiaceae</taxon>
        <taxon>Saccharopolyspora</taxon>
    </lineage>
</organism>
<dbReference type="RefSeq" id="WP_184731093.1">
    <property type="nucleotide sequence ID" value="NZ_JACHIW010000002.1"/>
</dbReference>
<evidence type="ECO:0000256" key="3">
    <source>
        <dbReference type="ARBA" id="ARBA00023163"/>
    </source>
</evidence>
<reference evidence="6 7" key="1">
    <citation type="submission" date="2020-08" db="EMBL/GenBank/DDBJ databases">
        <title>Sequencing the genomes of 1000 actinobacteria strains.</title>
        <authorList>
            <person name="Klenk H.-P."/>
        </authorList>
    </citation>
    <scope>NUCLEOTIDE SEQUENCE [LARGE SCALE GENOMIC DNA]</scope>
    <source>
        <strain evidence="6 7">DSM 45584</strain>
    </source>
</reference>
<evidence type="ECO:0000256" key="2">
    <source>
        <dbReference type="ARBA" id="ARBA00023125"/>
    </source>
</evidence>
<dbReference type="InterPro" id="IPR027417">
    <property type="entry name" value="P-loop_NTPase"/>
</dbReference>
<dbReference type="PANTHER" id="PTHR44688:SF16">
    <property type="entry name" value="DNA-BINDING TRANSCRIPTIONAL ACTIVATOR DEVR_DOSR"/>
    <property type="match status" value="1"/>
</dbReference>
<evidence type="ECO:0000259" key="5">
    <source>
        <dbReference type="PROSITE" id="PS50043"/>
    </source>
</evidence>
<dbReference type="InterPro" id="IPR036388">
    <property type="entry name" value="WH-like_DNA-bd_sf"/>
</dbReference>
<dbReference type="Gene3D" id="1.10.10.10">
    <property type="entry name" value="Winged helix-like DNA-binding domain superfamily/Winged helix DNA-binding domain"/>
    <property type="match status" value="1"/>
</dbReference>
<dbReference type="PANTHER" id="PTHR44688">
    <property type="entry name" value="DNA-BINDING TRANSCRIPTIONAL ACTIVATOR DEVR_DOSR"/>
    <property type="match status" value="1"/>
</dbReference>
<dbReference type="CDD" id="cd06170">
    <property type="entry name" value="LuxR_C_like"/>
    <property type="match status" value="1"/>
</dbReference>
<feature type="region of interest" description="Disordered" evidence="4">
    <location>
        <begin position="1"/>
        <end position="31"/>
    </location>
</feature>
<keyword evidence="7" id="KW-1185">Reference proteome</keyword>
<feature type="region of interest" description="Disordered" evidence="4">
    <location>
        <begin position="324"/>
        <end position="350"/>
    </location>
</feature>
<dbReference type="SUPFAM" id="SSF46894">
    <property type="entry name" value="C-terminal effector domain of the bipartite response regulators"/>
    <property type="match status" value="1"/>
</dbReference>
<accession>A0A840Q8W0</accession>
<feature type="domain" description="HTH luxR-type" evidence="5">
    <location>
        <begin position="345"/>
        <end position="410"/>
    </location>
</feature>
<comment type="caution">
    <text evidence="6">The sequence shown here is derived from an EMBL/GenBank/DDBJ whole genome shotgun (WGS) entry which is preliminary data.</text>
</comment>
<proteinExistence type="predicted"/>
<dbReference type="Pfam" id="PF00196">
    <property type="entry name" value="GerE"/>
    <property type="match status" value="1"/>
</dbReference>
<evidence type="ECO:0000313" key="6">
    <source>
        <dbReference type="EMBL" id="MBB5158972.1"/>
    </source>
</evidence>
<keyword evidence="2 6" id="KW-0238">DNA-binding</keyword>
<sequence length="425" mass="45072">MRPRSREGWESDVRGGPALQTADPTQQRPRWPLAGREAELEQIRAALTSGRGVVLTGERGTGRSALLAAALDRAGDHTALLPSCTLGYLKRLPVTAGNMIGIDDADQLDPDVAAHLHQLVRAERNRVVATVCEDVWAPEGICRLWLDGLAERIEVRPFNHSQIAEVLRARLGAEVDDAAVSGMGMLTAGNAMLLRELTEHAVVEGSLHYTDGVWRWSGLSCADGRLTAVVRMRLGRLTADETELVELVALAGTLCLDAVPGLVDAAESLNRRGVLAVDEASGGVHVRLTVPLCAEVVAAAMPELTARRLRAQLAAAGQLDAGTVTTATSRAPARRPPRANPPLPCASGPHNLTAREREVAEYAAADLTSREIAELLVVSVRTVENHLQRAYGKLGITRRADLAAALAAAGRGGSAGLPRSRNTAS</sequence>
<dbReference type="AlphaFoldDB" id="A0A840Q8W0"/>
<keyword evidence="3" id="KW-0804">Transcription</keyword>
<feature type="compositionally biased region" description="Basic and acidic residues" evidence="4">
    <location>
        <begin position="1"/>
        <end position="13"/>
    </location>
</feature>
<evidence type="ECO:0000256" key="4">
    <source>
        <dbReference type="SAM" id="MobiDB-lite"/>
    </source>
</evidence>
<evidence type="ECO:0000256" key="1">
    <source>
        <dbReference type="ARBA" id="ARBA00023015"/>
    </source>
</evidence>